<dbReference type="CDD" id="cd16029">
    <property type="entry name" value="4-S"/>
    <property type="match status" value="1"/>
</dbReference>
<evidence type="ECO:0000259" key="8">
    <source>
        <dbReference type="Pfam" id="PF00884"/>
    </source>
</evidence>
<evidence type="ECO:0000256" key="4">
    <source>
        <dbReference type="ARBA" id="ARBA00022801"/>
    </source>
</evidence>
<feature type="domain" description="Sulfatase N-terminal" evidence="8">
    <location>
        <begin position="24"/>
        <end position="355"/>
    </location>
</feature>
<keyword evidence="10" id="KW-1185">Reference proteome</keyword>
<dbReference type="EMBL" id="OU963871">
    <property type="protein sequence ID" value="CAH0382996.1"/>
    <property type="molecule type" value="Genomic_DNA"/>
</dbReference>
<keyword evidence="3" id="KW-0479">Metal-binding</keyword>
<dbReference type="GO" id="GO:0046872">
    <property type="term" value="F:metal ion binding"/>
    <property type="evidence" value="ECO:0007669"/>
    <property type="project" value="UniProtKB-KW"/>
</dbReference>
<reference evidence="9" key="1">
    <citation type="submission" date="2021-12" db="EMBL/GenBank/DDBJ databases">
        <authorList>
            <person name="King R."/>
        </authorList>
    </citation>
    <scope>NUCLEOTIDE SEQUENCE</scope>
</reference>
<protein>
    <recommendedName>
        <fullName evidence="8">Sulfatase N-terminal domain-containing protein</fullName>
    </recommendedName>
</protein>
<dbReference type="InterPro" id="IPR024607">
    <property type="entry name" value="Sulfatase_CS"/>
</dbReference>
<comment type="similarity">
    <text evidence="2">Belongs to the sulfatase family.</text>
</comment>
<dbReference type="InterPro" id="IPR000917">
    <property type="entry name" value="Sulfatase_N"/>
</dbReference>
<keyword evidence="5" id="KW-0106">Calcium</keyword>
<accession>A0A9P0EXF7</accession>
<gene>
    <name evidence="9" type="ORF">BEMITA_LOCUS2484</name>
</gene>
<keyword evidence="6" id="KW-0325">Glycoprotein</keyword>
<dbReference type="PROSITE" id="PS00149">
    <property type="entry name" value="SULFATASE_2"/>
    <property type="match status" value="1"/>
</dbReference>
<name>A0A9P0EXF7_BEMTA</name>
<evidence type="ECO:0000313" key="10">
    <source>
        <dbReference type="Proteomes" id="UP001152759"/>
    </source>
</evidence>
<feature type="signal peptide" evidence="7">
    <location>
        <begin position="1"/>
        <end position="21"/>
    </location>
</feature>
<feature type="chain" id="PRO_5040465250" description="Sulfatase N-terminal domain-containing protein" evidence="7">
    <location>
        <begin position="22"/>
        <end position="551"/>
    </location>
</feature>
<dbReference type="PANTHER" id="PTHR10342">
    <property type="entry name" value="ARYLSULFATASE"/>
    <property type="match status" value="1"/>
</dbReference>
<evidence type="ECO:0000256" key="5">
    <source>
        <dbReference type="ARBA" id="ARBA00022837"/>
    </source>
</evidence>
<dbReference type="InterPro" id="IPR017850">
    <property type="entry name" value="Alkaline_phosphatase_core_sf"/>
</dbReference>
<dbReference type="InterPro" id="IPR047115">
    <property type="entry name" value="ARSB"/>
</dbReference>
<dbReference type="AlphaFoldDB" id="A0A9P0EXF7"/>
<dbReference type="PANTHER" id="PTHR10342:SF264">
    <property type="entry name" value="MIP05773P-RELATED"/>
    <property type="match status" value="1"/>
</dbReference>
<keyword evidence="7" id="KW-0732">Signal</keyword>
<dbReference type="Pfam" id="PF00884">
    <property type="entry name" value="Sulfatase"/>
    <property type="match status" value="1"/>
</dbReference>
<evidence type="ECO:0000256" key="2">
    <source>
        <dbReference type="ARBA" id="ARBA00008779"/>
    </source>
</evidence>
<dbReference type="GO" id="GO:0008484">
    <property type="term" value="F:sulfuric ester hydrolase activity"/>
    <property type="evidence" value="ECO:0007669"/>
    <property type="project" value="InterPro"/>
</dbReference>
<comment type="cofactor">
    <cofactor evidence="1">
        <name>Ca(2+)</name>
        <dbReference type="ChEBI" id="CHEBI:29108"/>
    </cofactor>
</comment>
<dbReference type="SUPFAM" id="SSF53649">
    <property type="entry name" value="Alkaline phosphatase-like"/>
    <property type="match status" value="1"/>
</dbReference>
<evidence type="ECO:0000256" key="6">
    <source>
        <dbReference type="ARBA" id="ARBA00023180"/>
    </source>
</evidence>
<dbReference type="Proteomes" id="UP001152759">
    <property type="component" value="Chromosome 10"/>
</dbReference>
<organism evidence="9 10">
    <name type="scientific">Bemisia tabaci</name>
    <name type="common">Sweetpotato whitefly</name>
    <name type="synonym">Aleurodes tabaci</name>
    <dbReference type="NCBI Taxonomy" id="7038"/>
    <lineage>
        <taxon>Eukaryota</taxon>
        <taxon>Metazoa</taxon>
        <taxon>Ecdysozoa</taxon>
        <taxon>Arthropoda</taxon>
        <taxon>Hexapoda</taxon>
        <taxon>Insecta</taxon>
        <taxon>Pterygota</taxon>
        <taxon>Neoptera</taxon>
        <taxon>Paraneoptera</taxon>
        <taxon>Hemiptera</taxon>
        <taxon>Sternorrhyncha</taxon>
        <taxon>Aleyrodoidea</taxon>
        <taxon>Aleyrodidae</taxon>
        <taxon>Aleyrodinae</taxon>
        <taxon>Bemisia</taxon>
    </lineage>
</organism>
<proteinExistence type="inferred from homology"/>
<evidence type="ECO:0000256" key="3">
    <source>
        <dbReference type="ARBA" id="ARBA00022723"/>
    </source>
</evidence>
<evidence type="ECO:0000313" key="9">
    <source>
        <dbReference type="EMBL" id="CAH0382996.1"/>
    </source>
</evidence>
<dbReference type="PROSITE" id="PS00523">
    <property type="entry name" value="SULFATASE_1"/>
    <property type="match status" value="1"/>
</dbReference>
<dbReference type="Gene3D" id="3.30.1120.10">
    <property type="match status" value="1"/>
</dbReference>
<evidence type="ECO:0000256" key="7">
    <source>
        <dbReference type="SAM" id="SignalP"/>
    </source>
</evidence>
<dbReference type="Gene3D" id="3.40.720.10">
    <property type="entry name" value="Alkaline Phosphatase, subunit A"/>
    <property type="match status" value="1"/>
</dbReference>
<dbReference type="KEGG" id="btab:109044749"/>
<evidence type="ECO:0000256" key="1">
    <source>
        <dbReference type="ARBA" id="ARBA00001913"/>
    </source>
</evidence>
<keyword evidence="4" id="KW-0378">Hydrolase</keyword>
<sequence length="551" mass="61743">MIQQLFLHLSVFLVSLMKSNAARPHIIFILADDMGWNDVSFHGSDQIPTPNIDALAYNGVILNNLYAMPTCTPSRAALMTGKHPIHTGMQGSPIFAAEPTGLPLNEKLLPQYLKDLGYTTRMIGKWHLGYYRQPYIPLNRGFDSHFGYYNGLMGYYNHIIQDSYPGLGEFSGRDLRDNRTIRADLSGRYATDLFTEEAERLISEHSPDQPLFLYMAHLAVHAGNKGAALEAPQETIAKFQHITEPNRQIYAAMVSKLDESVGRVVAALGRKRMLENSIIVFMSDNGAPSPDIRGEGADYVNWGSNYPFRGVKNTLWNGGVRSASFIWSPRLQQSPRVCNQLMHITDWLPTLISAAEGDPTQLPKDLDGIDQWVSLLYGIPSSRKYLLINIDERRRFAAIVKDSWKLTIGTFLNGTKDGFYGDQSKYPGPAYRPAVVRESLAHQALSAMSQTYSLSLSDEERMLSLRQEATVRCPGARSDRTPCPEGPCLFNLETDPCETNNLAVSYINIASHLFEVLKYYKLGLVSQINRPADPLNANPAKFNNTWQSWVL</sequence>